<comment type="caution">
    <text evidence="1">The sequence shown here is derived from an EMBL/GenBank/DDBJ whole genome shotgun (WGS) entry which is preliminary data.</text>
</comment>
<accession>J9G0V7</accession>
<organism evidence="1">
    <name type="scientific">gut metagenome</name>
    <dbReference type="NCBI Taxonomy" id="749906"/>
    <lineage>
        <taxon>unclassified sequences</taxon>
        <taxon>metagenomes</taxon>
        <taxon>organismal metagenomes</taxon>
    </lineage>
</organism>
<dbReference type="EMBL" id="AMCI01005806">
    <property type="protein sequence ID" value="EJW95442.1"/>
    <property type="molecule type" value="Genomic_DNA"/>
</dbReference>
<gene>
    <name evidence="1" type="ORF">EVA_16452</name>
</gene>
<reference evidence="1" key="1">
    <citation type="journal article" date="2012" name="PLoS ONE">
        <title>Gene sets for utilization of primary and secondary nutrition supplies in the distal gut of endangered iberian lynx.</title>
        <authorList>
            <person name="Alcaide M."/>
            <person name="Messina E."/>
            <person name="Richter M."/>
            <person name="Bargiela R."/>
            <person name="Peplies J."/>
            <person name="Huws S.A."/>
            <person name="Newbold C.J."/>
            <person name="Golyshin P.N."/>
            <person name="Simon M.A."/>
            <person name="Lopez G."/>
            <person name="Yakimov M.M."/>
            <person name="Ferrer M."/>
        </authorList>
    </citation>
    <scope>NUCLEOTIDE SEQUENCE</scope>
</reference>
<proteinExistence type="predicted"/>
<name>J9G0V7_9ZZZZ</name>
<protein>
    <submittedName>
        <fullName evidence="1">Uncharacterized protein</fullName>
    </submittedName>
</protein>
<evidence type="ECO:0000313" key="1">
    <source>
        <dbReference type="EMBL" id="EJW95442.1"/>
    </source>
</evidence>
<sequence length="38" mass="4125">MGDGNKVATGVVNTQFNVVDWNSQSTDIESDLNVNNNK</sequence>
<dbReference type="AlphaFoldDB" id="J9G0V7"/>